<evidence type="ECO:0000256" key="2">
    <source>
        <dbReference type="SAM" id="Phobius"/>
    </source>
</evidence>
<dbReference type="InterPro" id="IPR008271">
    <property type="entry name" value="Ser/Thr_kinase_AS"/>
</dbReference>
<feature type="domain" description="Protein kinase" evidence="4">
    <location>
        <begin position="682"/>
        <end position="957"/>
    </location>
</feature>
<dbReference type="Pfam" id="PF00069">
    <property type="entry name" value="Pkinase"/>
    <property type="match status" value="1"/>
</dbReference>
<keyword evidence="2" id="KW-0812">Transmembrane</keyword>
<comment type="caution">
    <text evidence="6">The sequence shown here is derived from an EMBL/GenBank/DDBJ whole genome shotgun (WGS) entry which is preliminary data.</text>
</comment>
<name>A0A8J4GFX5_9CHLO</name>
<feature type="region of interest" description="Disordered" evidence="1">
    <location>
        <begin position="571"/>
        <end position="594"/>
    </location>
</feature>
<keyword evidence="3" id="KW-0732">Signal</keyword>
<evidence type="ECO:0000313" key="7">
    <source>
        <dbReference type="Proteomes" id="UP000722791"/>
    </source>
</evidence>
<dbReference type="OrthoDB" id="10252171at2759"/>
<evidence type="ECO:0000313" key="5">
    <source>
        <dbReference type="EMBL" id="GIL85300.1"/>
    </source>
</evidence>
<dbReference type="GO" id="GO:0004674">
    <property type="term" value="F:protein serine/threonine kinase activity"/>
    <property type="evidence" value="ECO:0007669"/>
    <property type="project" value="TreeGrafter"/>
</dbReference>
<evidence type="ECO:0000313" key="8">
    <source>
        <dbReference type="Proteomes" id="UP000747110"/>
    </source>
</evidence>
<keyword evidence="2" id="KW-0472">Membrane</keyword>
<keyword evidence="8" id="KW-1185">Reference proteome</keyword>
<dbReference type="GO" id="GO:0005524">
    <property type="term" value="F:ATP binding"/>
    <property type="evidence" value="ECO:0007669"/>
    <property type="project" value="InterPro"/>
</dbReference>
<evidence type="ECO:0000256" key="3">
    <source>
        <dbReference type="SAM" id="SignalP"/>
    </source>
</evidence>
<proteinExistence type="predicted"/>
<dbReference type="SUPFAM" id="SSF56112">
    <property type="entry name" value="Protein kinase-like (PK-like)"/>
    <property type="match status" value="1"/>
</dbReference>
<protein>
    <recommendedName>
        <fullName evidence="4">Protein kinase domain-containing protein</fullName>
    </recommendedName>
</protein>
<dbReference type="PROSITE" id="PS00108">
    <property type="entry name" value="PROTEIN_KINASE_ST"/>
    <property type="match status" value="1"/>
</dbReference>
<dbReference type="Proteomes" id="UP000747110">
    <property type="component" value="Unassembled WGS sequence"/>
</dbReference>
<evidence type="ECO:0000256" key="1">
    <source>
        <dbReference type="SAM" id="MobiDB-lite"/>
    </source>
</evidence>
<dbReference type="PROSITE" id="PS50011">
    <property type="entry name" value="PROTEIN_KINASE_DOM"/>
    <property type="match status" value="1"/>
</dbReference>
<feature type="chain" id="PRO_5035391395" description="Protein kinase domain-containing protein" evidence="3">
    <location>
        <begin position="20"/>
        <end position="972"/>
    </location>
</feature>
<dbReference type="EMBL" id="BNCP01000032">
    <property type="protein sequence ID" value="GIL85300.1"/>
    <property type="molecule type" value="Genomic_DNA"/>
</dbReference>
<feature type="region of interest" description="Disordered" evidence="1">
    <location>
        <begin position="309"/>
        <end position="328"/>
    </location>
</feature>
<evidence type="ECO:0000313" key="6">
    <source>
        <dbReference type="EMBL" id="GIM06412.1"/>
    </source>
</evidence>
<dbReference type="InterPro" id="IPR051681">
    <property type="entry name" value="Ser/Thr_Kinases-Pseudokinases"/>
</dbReference>
<reference evidence="6" key="1">
    <citation type="journal article" date="2021" name="Proc. Natl. Acad. Sci. U.S.A.">
        <title>Three genomes in the algal genus Volvox reveal the fate of a haploid sex-determining region after a transition to homothallism.</title>
        <authorList>
            <person name="Yamamoto K."/>
            <person name="Hamaji T."/>
            <person name="Kawai-Toyooka H."/>
            <person name="Matsuzaki R."/>
            <person name="Takahashi F."/>
            <person name="Nishimura Y."/>
            <person name="Kawachi M."/>
            <person name="Noguchi H."/>
            <person name="Minakuchi Y."/>
            <person name="Umen J.G."/>
            <person name="Toyoda A."/>
            <person name="Nozaki H."/>
        </authorList>
    </citation>
    <scope>NUCLEOTIDE SEQUENCE</scope>
    <source>
        <strain evidence="6">NIES-3785</strain>
        <strain evidence="5">NIES-3786</strain>
    </source>
</reference>
<dbReference type="InterPro" id="IPR011009">
    <property type="entry name" value="Kinase-like_dom_sf"/>
</dbReference>
<dbReference type="Gene3D" id="1.10.510.10">
    <property type="entry name" value="Transferase(Phosphotransferase) domain 1"/>
    <property type="match status" value="1"/>
</dbReference>
<organism evidence="6 7">
    <name type="scientific">Volvox reticuliferus</name>
    <dbReference type="NCBI Taxonomy" id="1737510"/>
    <lineage>
        <taxon>Eukaryota</taxon>
        <taxon>Viridiplantae</taxon>
        <taxon>Chlorophyta</taxon>
        <taxon>core chlorophytes</taxon>
        <taxon>Chlorophyceae</taxon>
        <taxon>CS clade</taxon>
        <taxon>Chlamydomonadales</taxon>
        <taxon>Volvocaceae</taxon>
        <taxon>Volvox</taxon>
    </lineage>
</organism>
<feature type="region of interest" description="Disordered" evidence="1">
    <location>
        <begin position="428"/>
        <end position="452"/>
    </location>
</feature>
<dbReference type="AlphaFoldDB" id="A0A8J4GFX5"/>
<feature type="signal peptide" evidence="3">
    <location>
        <begin position="1"/>
        <end position="19"/>
    </location>
</feature>
<keyword evidence="2" id="KW-1133">Transmembrane helix</keyword>
<sequence>MIAIITISVILILPNLIAAHVCLSRPCRYKSHLQFSVAWRRGHDRELSVAAEPRRCTTGLQFAAALADQSVEDVVIIADITLEEADWSNFSLPIKLTRNVTVRGFDKNRDNWAILDFSFIKSKVQLGAEVALMFQFLVLYRWREDPHFMAPGLDLIAPGPVPERADGLYWPAVMTQNAALIQRSCAPVLDQLSSNGSIERPTAFPGMQTSTVNVSQAGCLSPLESPNKDDPRLLRPTRRCWPLAGLREDIVTFANYLDKTGRARRAGYLVSLRDTDYFCEKVMSENCTKEFTPVGCYWRMFPRNVSGGNIPAPPTANDAHKTPSSSSSHDIMLGGALGGAIGLCIVGLIGGVVTIVMYRRGCFHRRANPYSVKYFFGNRSSRNHGGKAGSVTDPDNSMNPIDGSDGSHSHLLTDRGKQQPIIALNLMERSSPSGPQLRRSDELPLPATNNQSVDFPTDPLSLVPVTSLTPLHPGIDLDVKLCGAELTLSEVTLGKGSFGRVVRGTYFGIPVAVKLINHGLVPSPECQKQEDLPQAALYQSTDATSVVSDTADNKNVLGGGIRVVMGGRGTHQQQCGSAEQLPSSASGNEDSHTTVCTDNTELAAAGAMKNDGVGAVTGGDVERGCDNGSMVRSNKFLYSSDEDSVTARSRKPAAAGDVKDMETAILDENSEEIDMTDQPSRIQQCTSYANDNNAQVYIARSPQMDHNERIASHVGAQKPRALGMNSVEATLKQEVEVLARCQHPNIVRLLAASLQAPRFCLVMELMELSLDRLLYGSGEPRHLLPLDMVLHIGDQIARGLAYLHPTIVHRDLKPANVLISNAGSSRPVVKLADFGLSRLRNTVLITTNPEVGTAPYVAPEVFDVHNFTITDRVDVYALGVILWEMLAGQRPWEGHNIVVVAVVVAMHHRRPPLGVLSETRCPPKLRSLIRACWDPVPRRRPAAAEVVKALALVQEALSVAQHQQHGGNVEQQ</sequence>
<dbReference type="PANTHER" id="PTHR44329">
    <property type="entry name" value="SERINE/THREONINE-PROTEIN KINASE TNNI3K-RELATED"/>
    <property type="match status" value="1"/>
</dbReference>
<gene>
    <name evidence="5" type="ORF">Vretifemale_13902</name>
    <name evidence="6" type="ORF">Vretimale_10736</name>
</gene>
<dbReference type="Proteomes" id="UP000722791">
    <property type="component" value="Unassembled WGS sequence"/>
</dbReference>
<accession>A0A8J4GFX5</accession>
<dbReference type="EMBL" id="BNCQ01000021">
    <property type="protein sequence ID" value="GIM06412.1"/>
    <property type="molecule type" value="Genomic_DNA"/>
</dbReference>
<dbReference type="PANTHER" id="PTHR44329:SF214">
    <property type="entry name" value="PROTEIN KINASE DOMAIN-CONTAINING PROTEIN"/>
    <property type="match status" value="1"/>
</dbReference>
<dbReference type="InterPro" id="IPR000719">
    <property type="entry name" value="Prot_kinase_dom"/>
</dbReference>
<evidence type="ECO:0000259" key="4">
    <source>
        <dbReference type="PROSITE" id="PS50011"/>
    </source>
</evidence>
<dbReference type="SMART" id="SM00220">
    <property type="entry name" value="S_TKc"/>
    <property type="match status" value="1"/>
</dbReference>
<feature type="transmembrane region" description="Helical" evidence="2">
    <location>
        <begin position="331"/>
        <end position="358"/>
    </location>
</feature>